<dbReference type="Proteomes" id="UP000187485">
    <property type="component" value="Unassembled WGS sequence"/>
</dbReference>
<sequence>MEVILENDIQKMVNNILELITKKLKNNVEKYEEILPEIKGMKTLKRRLLFWLAVGQSLGIEKAKLKKIAEIFSYIYLAHEIHRQVLEEEYQEERTKTQYRVLVGDYMYGNFFRELARAGLLKYLNPLSKLILDINEAALLSLREGNNYQDARYFMGQCLALLGDLAQLPKDLVEELRILGEEVGDFLARWDNQETGDLTKLKEILQKNGTFKFSFADYLI</sequence>
<dbReference type="InterPro" id="IPR008949">
    <property type="entry name" value="Isoprenoid_synthase_dom_sf"/>
</dbReference>
<accession>A0A1L8CX29</accession>
<evidence type="ECO:0000313" key="2">
    <source>
        <dbReference type="Proteomes" id="UP000187485"/>
    </source>
</evidence>
<organism evidence="1 2">
    <name type="scientific">Carboxydothermus pertinax</name>
    <dbReference type="NCBI Taxonomy" id="870242"/>
    <lineage>
        <taxon>Bacteria</taxon>
        <taxon>Bacillati</taxon>
        <taxon>Bacillota</taxon>
        <taxon>Clostridia</taxon>
        <taxon>Thermoanaerobacterales</taxon>
        <taxon>Thermoanaerobacteraceae</taxon>
        <taxon>Carboxydothermus</taxon>
    </lineage>
</organism>
<protein>
    <recommendedName>
        <fullName evidence="3">Polyprenyl synthetase</fullName>
    </recommendedName>
</protein>
<comment type="caution">
    <text evidence="1">The sequence shown here is derived from an EMBL/GenBank/DDBJ whole genome shotgun (WGS) entry which is preliminary data.</text>
</comment>
<dbReference type="EMBL" id="BDJK01000055">
    <property type="protein sequence ID" value="GAV23441.1"/>
    <property type="molecule type" value="Genomic_DNA"/>
</dbReference>
<dbReference type="SUPFAM" id="SSF48576">
    <property type="entry name" value="Terpenoid synthases"/>
    <property type="match status" value="1"/>
</dbReference>
<evidence type="ECO:0008006" key="3">
    <source>
        <dbReference type="Google" id="ProtNLM"/>
    </source>
</evidence>
<dbReference type="Gene3D" id="1.10.600.10">
    <property type="entry name" value="Farnesyl Diphosphate Synthase"/>
    <property type="match status" value="1"/>
</dbReference>
<reference evidence="2" key="1">
    <citation type="submission" date="2016-12" db="EMBL/GenBank/DDBJ databases">
        <title>Draft Genome Sequences od Carboxydothermus pertinax and islandicus, Hydrogenogenic Carboxydotrophic Bacteria.</title>
        <authorList>
            <person name="Fukuyama Y."/>
            <person name="Ohmae K."/>
            <person name="Yoneda Y."/>
            <person name="Yoshida T."/>
            <person name="Sako Y."/>
        </authorList>
    </citation>
    <scope>NUCLEOTIDE SEQUENCE [LARGE SCALE GENOMIC DNA]</scope>
    <source>
        <strain evidence="2">Ug1</strain>
    </source>
</reference>
<dbReference type="RefSeq" id="WP_075859857.1">
    <property type="nucleotide sequence ID" value="NZ_BDJK01000055.1"/>
</dbReference>
<evidence type="ECO:0000313" key="1">
    <source>
        <dbReference type="EMBL" id="GAV23441.1"/>
    </source>
</evidence>
<dbReference type="AlphaFoldDB" id="A0A1L8CX29"/>
<proteinExistence type="predicted"/>
<keyword evidence="2" id="KW-1185">Reference proteome</keyword>
<dbReference type="STRING" id="870242.cpu_19510"/>
<name>A0A1L8CX29_9THEO</name>
<gene>
    <name evidence="1" type="ORF">cpu_19510</name>
</gene>
<dbReference type="OrthoDB" id="1795180at2"/>